<dbReference type="SUPFAM" id="SSF56214">
    <property type="entry name" value="4'-phosphopantetheinyl transferase"/>
    <property type="match status" value="1"/>
</dbReference>
<reference evidence="10" key="2">
    <citation type="submission" date="2021-04" db="EMBL/GenBank/DDBJ databases">
        <authorList>
            <person name="Gilroy R."/>
        </authorList>
    </citation>
    <scope>NUCLEOTIDE SEQUENCE</scope>
    <source>
        <strain evidence="10">2239</strain>
    </source>
</reference>
<keyword evidence="2 8" id="KW-0808">Transferase</keyword>
<evidence type="ECO:0000256" key="8">
    <source>
        <dbReference type="HAMAP-Rule" id="MF_00101"/>
    </source>
</evidence>
<comment type="cofactor">
    <cofactor evidence="8">
        <name>Mg(2+)</name>
        <dbReference type="ChEBI" id="CHEBI:18420"/>
    </cofactor>
</comment>
<dbReference type="Pfam" id="PF01648">
    <property type="entry name" value="ACPS"/>
    <property type="match status" value="1"/>
</dbReference>
<keyword evidence="7 8" id="KW-0275">Fatty acid biosynthesis</keyword>
<evidence type="ECO:0000256" key="7">
    <source>
        <dbReference type="ARBA" id="ARBA00023160"/>
    </source>
</evidence>
<evidence type="ECO:0000256" key="1">
    <source>
        <dbReference type="ARBA" id="ARBA00022516"/>
    </source>
</evidence>
<accession>A0A9D1V626</accession>
<keyword evidence="4 8" id="KW-0276">Fatty acid metabolism</keyword>
<comment type="function">
    <text evidence="8">Transfers the 4'-phosphopantetheine moiety from coenzyme A to a Ser of acyl-carrier-protein.</text>
</comment>
<dbReference type="InterPro" id="IPR008278">
    <property type="entry name" value="4-PPantetheinyl_Trfase_dom"/>
</dbReference>
<dbReference type="Gene3D" id="3.90.470.20">
    <property type="entry name" value="4'-phosphopantetheinyl transferase domain"/>
    <property type="match status" value="1"/>
</dbReference>
<dbReference type="NCBIfam" id="TIGR00556">
    <property type="entry name" value="pantethn_trn"/>
    <property type="match status" value="1"/>
</dbReference>
<dbReference type="GO" id="GO:0006633">
    <property type="term" value="P:fatty acid biosynthetic process"/>
    <property type="evidence" value="ECO:0007669"/>
    <property type="project" value="UniProtKB-UniRule"/>
</dbReference>
<evidence type="ECO:0000313" key="11">
    <source>
        <dbReference type="Proteomes" id="UP000824193"/>
    </source>
</evidence>
<name>A0A9D1V626_9FIRM</name>
<organism evidence="10 11">
    <name type="scientific">Candidatus Allofournierella pullicola</name>
    <dbReference type="NCBI Taxonomy" id="2838596"/>
    <lineage>
        <taxon>Bacteria</taxon>
        <taxon>Bacillati</taxon>
        <taxon>Bacillota</taxon>
        <taxon>Clostridia</taxon>
        <taxon>Eubacteriales</taxon>
        <taxon>Oscillospiraceae</taxon>
        <taxon>Allofournierella</taxon>
    </lineage>
</organism>
<dbReference type="GO" id="GO:0000287">
    <property type="term" value="F:magnesium ion binding"/>
    <property type="evidence" value="ECO:0007669"/>
    <property type="project" value="UniProtKB-UniRule"/>
</dbReference>
<dbReference type="Proteomes" id="UP000824193">
    <property type="component" value="Unassembled WGS sequence"/>
</dbReference>
<feature type="binding site" evidence="8">
    <location>
        <position position="57"/>
    </location>
    <ligand>
        <name>Mg(2+)</name>
        <dbReference type="ChEBI" id="CHEBI:18420"/>
    </ligand>
</feature>
<protein>
    <recommendedName>
        <fullName evidence="8">Holo-[acyl-carrier-protein] synthase</fullName>
        <shortName evidence="8">Holo-ACP synthase</shortName>
        <ecNumber evidence="8">2.7.8.7</ecNumber>
    </recommendedName>
    <alternativeName>
        <fullName evidence="8">4'-phosphopantetheinyl transferase AcpS</fullName>
    </alternativeName>
</protein>
<dbReference type="InterPro" id="IPR002582">
    <property type="entry name" value="ACPS"/>
</dbReference>
<dbReference type="InterPro" id="IPR037143">
    <property type="entry name" value="4-PPantetheinyl_Trfase_dom_sf"/>
</dbReference>
<comment type="subcellular location">
    <subcellularLocation>
        <location evidence="8">Cytoplasm</location>
    </subcellularLocation>
</comment>
<comment type="caution">
    <text evidence="10">The sequence shown here is derived from an EMBL/GenBank/DDBJ whole genome shotgun (WGS) entry which is preliminary data.</text>
</comment>
<evidence type="ECO:0000256" key="6">
    <source>
        <dbReference type="ARBA" id="ARBA00023098"/>
    </source>
</evidence>
<comment type="similarity">
    <text evidence="8">Belongs to the P-Pant transferase superfamily. AcpS family.</text>
</comment>
<dbReference type="EMBL" id="DXFW01000039">
    <property type="protein sequence ID" value="HIX06661.1"/>
    <property type="molecule type" value="Genomic_DNA"/>
</dbReference>
<sequence length="124" mass="13099">MIAGVGVDMVRIERMEKSLASEAFWQRVFGAEERAFLEKLSPARRCASAAANFAAKEAFLKACGVGLGGFSLADIQVLRLESGAPYYALRGAAAAHMAEKGLHASLSLSHEGGLAAAFAVLERE</sequence>
<keyword evidence="6 8" id="KW-0443">Lipid metabolism</keyword>
<dbReference type="HAMAP" id="MF_00101">
    <property type="entry name" value="AcpS"/>
    <property type="match status" value="1"/>
</dbReference>
<feature type="binding site" evidence="8">
    <location>
        <position position="8"/>
    </location>
    <ligand>
        <name>Mg(2+)</name>
        <dbReference type="ChEBI" id="CHEBI:18420"/>
    </ligand>
</feature>
<dbReference type="GO" id="GO:0005737">
    <property type="term" value="C:cytoplasm"/>
    <property type="evidence" value="ECO:0007669"/>
    <property type="project" value="UniProtKB-SubCell"/>
</dbReference>
<feature type="domain" description="4'-phosphopantetheinyl transferase" evidence="9">
    <location>
        <begin position="4"/>
        <end position="99"/>
    </location>
</feature>
<dbReference type="AlphaFoldDB" id="A0A9D1V626"/>
<dbReference type="EC" id="2.7.8.7" evidence="8"/>
<keyword evidence="5 8" id="KW-0460">Magnesium</keyword>
<keyword evidence="3 8" id="KW-0479">Metal-binding</keyword>
<dbReference type="GO" id="GO:0008897">
    <property type="term" value="F:holo-[acyl-carrier-protein] synthase activity"/>
    <property type="evidence" value="ECO:0007669"/>
    <property type="project" value="UniProtKB-UniRule"/>
</dbReference>
<evidence type="ECO:0000256" key="2">
    <source>
        <dbReference type="ARBA" id="ARBA00022679"/>
    </source>
</evidence>
<keyword evidence="8" id="KW-0963">Cytoplasm</keyword>
<evidence type="ECO:0000256" key="4">
    <source>
        <dbReference type="ARBA" id="ARBA00022832"/>
    </source>
</evidence>
<evidence type="ECO:0000259" key="9">
    <source>
        <dbReference type="Pfam" id="PF01648"/>
    </source>
</evidence>
<proteinExistence type="inferred from homology"/>
<gene>
    <name evidence="8 10" type="primary">acpS</name>
    <name evidence="10" type="ORF">H9865_11300</name>
</gene>
<evidence type="ECO:0000313" key="10">
    <source>
        <dbReference type="EMBL" id="HIX06661.1"/>
    </source>
</evidence>
<dbReference type="InterPro" id="IPR004568">
    <property type="entry name" value="Ppantetheine-prot_Trfase_dom"/>
</dbReference>
<keyword evidence="1 8" id="KW-0444">Lipid biosynthesis</keyword>
<comment type="catalytic activity">
    <reaction evidence="8">
        <text>apo-[ACP] + CoA = holo-[ACP] + adenosine 3',5'-bisphosphate + H(+)</text>
        <dbReference type="Rhea" id="RHEA:12068"/>
        <dbReference type="Rhea" id="RHEA-COMP:9685"/>
        <dbReference type="Rhea" id="RHEA-COMP:9690"/>
        <dbReference type="ChEBI" id="CHEBI:15378"/>
        <dbReference type="ChEBI" id="CHEBI:29999"/>
        <dbReference type="ChEBI" id="CHEBI:57287"/>
        <dbReference type="ChEBI" id="CHEBI:58343"/>
        <dbReference type="ChEBI" id="CHEBI:64479"/>
        <dbReference type="EC" id="2.7.8.7"/>
    </reaction>
</comment>
<reference evidence="10" key="1">
    <citation type="journal article" date="2021" name="PeerJ">
        <title>Extensive microbial diversity within the chicken gut microbiome revealed by metagenomics and culture.</title>
        <authorList>
            <person name="Gilroy R."/>
            <person name="Ravi A."/>
            <person name="Getino M."/>
            <person name="Pursley I."/>
            <person name="Horton D.L."/>
            <person name="Alikhan N.F."/>
            <person name="Baker D."/>
            <person name="Gharbi K."/>
            <person name="Hall N."/>
            <person name="Watson M."/>
            <person name="Adriaenssens E.M."/>
            <person name="Foster-Nyarko E."/>
            <person name="Jarju S."/>
            <person name="Secka A."/>
            <person name="Antonio M."/>
            <person name="Oren A."/>
            <person name="Chaudhuri R.R."/>
            <person name="La Ragione R."/>
            <person name="Hildebrand F."/>
            <person name="Pallen M.J."/>
        </authorList>
    </citation>
    <scope>NUCLEOTIDE SEQUENCE</scope>
    <source>
        <strain evidence="10">2239</strain>
    </source>
</reference>
<evidence type="ECO:0000256" key="5">
    <source>
        <dbReference type="ARBA" id="ARBA00022842"/>
    </source>
</evidence>
<evidence type="ECO:0000256" key="3">
    <source>
        <dbReference type="ARBA" id="ARBA00022723"/>
    </source>
</evidence>
<dbReference type="NCBIfam" id="TIGR00516">
    <property type="entry name" value="acpS"/>
    <property type="match status" value="1"/>
</dbReference>